<dbReference type="GO" id="GO:0005634">
    <property type="term" value="C:nucleus"/>
    <property type="evidence" value="ECO:0007669"/>
    <property type="project" value="TreeGrafter"/>
</dbReference>
<organism evidence="6">
    <name type="scientific">Dendrocoelum lacteum</name>
    <dbReference type="NCBI Taxonomy" id="27895"/>
    <lineage>
        <taxon>Eukaryota</taxon>
        <taxon>Metazoa</taxon>
        <taxon>Spiralia</taxon>
        <taxon>Lophotrochozoa</taxon>
        <taxon>Platyhelminthes</taxon>
        <taxon>Rhabditophora</taxon>
        <taxon>Seriata</taxon>
        <taxon>Tricladida</taxon>
        <taxon>Continenticola</taxon>
        <taxon>Planarioidea</taxon>
        <taxon>Dendrocoelidae</taxon>
        <taxon>Dendrocoelum</taxon>
    </lineage>
</organism>
<feature type="domain" description="BZIP" evidence="5">
    <location>
        <begin position="103"/>
        <end position="166"/>
    </location>
</feature>
<dbReference type="AlphaFoldDB" id="T1DBN6"/>
<dbReference type="GO" id="GO:0000978">
    <property type="term" value="F:RNA polymerase II cis-regulatory region sequence-specific DNA binding"/>
    <property type="evidence" value="ECO:0007669"/>
    <property type="project" value="TreeGrafter"/>
</dbReference>
<accession>T1DBN6</accession>
<dbReference type="PANTHER" id="PTHR23351">
    <property type="entry name" value="FOS TRANSCRIPTION FACTOR-RELATED"/>
    <property type="match status" value="1"/>
</dbReference>
<dbReference type="InterPro" id="IPR004827">
    <property type="entry name" value="bZIP"/>
</dbReference>
<dbReference type="PANTHER" id="PTHR23351:SF24">
    <property type="entry name" value="ACTIVATING TRANSCRIPTION FACTOR 3-RELATED"/>
    <property type="match status" value="1"/>
</dbReference>
<evidence type="ECO:0000256" key="1">
    <source>
        <dbReference type="ARBA" id="ARBA00023015"/>
    </source>
</evidence>
<evidence type="ECO:0000259" key="5">
    <source>
        <dbReference type="PROSITE" id="PS50217"/>
    </source>
</evidence>
<dbReference type="PROSITE" id="PS00036">
    <property type="entry name" value="BZIP_BASIC"/>
    <property type="match status" value="1"/>
</dbReference>
<dbReference type="SUPFAM" id="SSF57959">
    <property type="entry name" value="Leucine zipper domain"/>
    <property type="match status" value="1"/>
</dbReference>
<dbReference type="EMBL" id="GAKU01000017">
    <property type="protein sequence ID" value="JAA92620.1"/>
    <property type="molecule type" value="mRNA"/>
</dbReference>
<sequence>MTTNQTIISEKQLEHLLSTLSPTKIAALEKTLKTYQSKCHSDEVISVSNDKENNDFDENVTIKSEPVSTTKPFLNNHKTKNRGLTYENGRRNLKSEPVTAEEKERRAKRRERNRIAAQKCRERRQQQIDELQLQVDVLRSTEQTLYSTLKDLSDEENELKMKLSDHNCLISETNNGELSFTLNNNFQPQCGQSTQGRSSDNMLYQSSHINSPSHSHADLSYCHVDSSSYSHSRPHSLPVSCHNFTPSHSISLDQFISKDDALTPLLSPDSYTMLKFHIKTEETPTTPCRTVDSSVKQTDSRTKVAFSWSNSVVDQLSMPCLELSSNCNYLTTPVVDVPFYSSDSYGHNDNQLQDMEWNSDL</sequence>
<evidence type="ECO:0000256" key="2">
    <source>
        <dbReference type="ARBA" id="ARBA00023125"/>
    </source>
</evidence>
<keyword evidence="1" id="KW-0805">Transcription regulation</keyword>
<dbReference type="Gene3D" id="1.20.5.170">
    <property type="match status" value="1"/>
</dbReference>
<dbReference type="InterPro" id="IPR000837">
    <property type="entry name" value="AP-1"/>
</dbReference>
<keyword evidence="3" id="KW-0804">Transcription</keyword>
<name>T1DBN6_9PLAT</name>
<protein>
    <submittedName>
        <fullName evidence="6">Fos-1</fullName>
    </submittedName>
</protein>
<dbReference type="GO" id="GO:0000981">
    <property type="term" value="F:DNA-binding transcription factor activity, RNA polymerase II-specific"/>
    <property type="evidence" value="ECO:0007669"/>
    <property type="project" value="TreeGrafter"/>
</dbReference>
<evidence type="ECO:0000256" key="4">
    <source>
        <dbReference type="SAM" id="MobiDB-lite"/>
    </source>
</evidence>
<proteinExistence type="evidence at transcript level"/>
<dbReference type="Pfam" id="PF00170">
    <property type="entry name" value="bZIP_1"/>
    <property type="match status" value="1"/>
</dbReference>
<dbReference type="SMART" id="SM00338">
    <property type="entry name" value="BRLZ"/>
    <property type="match status" value="1"/>
</dbReference>
<dbReference type="InterPro" id="IPR046347">
    <property type="entry name" value="bZIP_sf"/>
</dbReference>
<dbReference type="PRINTS" id="PR00042">
    <property type="entry name" value="LEUZIPPRFOS"/>
</dbReference>
<feature type="region of interest" description="Disordered" evidence="4">
    <location>
        <begin position="95"/>
        <end position="115"/>
    </location>
</feature>
<keyword evidence="2" id="KW-0238">DNA-binding</keyword>
<dbReference type="CDD" id="cd14699">
    <property type="entry name" value="bZIP_Fos_like"/>
    <property type="match status" value="1"/>
</dbReference>
<dbReference type="PROSITE" id="PS50217">
    <property type="entry name" value="BZIP"/>
    <property type="match status" value="1"/>
</dbReference>
<feature type="compositionally biased region" description="Basic and acidic residues" evidence="4">
    <location>
        <begin position="95"/>
        <end position="105"/>
    </location>
</feature>
<evidence type="ECO:0000313" key="6">
    <source>
        <dbReference type="EMBL" id="JAA92620.1"/>
    </source>
</evidence>
<reference evidence="6" key="1">
    <citation type="submission" date="2013-06" db="EMBL/GenBank/DDBJ databases">
        <title>Reactivating head regrowth in a regeneration deficient planarian species.</title>
        <authorList>
            <person name="Liu S.-Y."/>
            <person name="Brandl H."/>
            <person name="Henry I."/>
            <person name="Rink J."/>
        </authorList>
    </citation>
    <scope>NUCLEOTIDE SEQUENCE</scope>
</reference>
<evidence type="ECO:0000256" key="3">
    <source>
        <dbReference type="ARBA" id="ARBA00023163"/>
    </source>
</evidence>